<reference evidence="1" key="1">
    <citation type="submission" date="2014-05" db="EMBL/GenBank/DDBJ databases">
        <authorList>
            <person name="Chronopoulou M."/>
        </authorList>
    </citation>
    <scope>NUCLEOTIDE SEQUENCE</scope>
    <source>
        <tissue evidence="1">Whole organism</tissue>
    </source>
</reference>
<protein>
    <submittedName>
        <fullName evidence="1">Uncharacterized protein</fullName>
    </submittedName>
</protein>
<organism evidence="1">
    <name type="scientific">Lepeophtheirus salmonis</name>
    <name type="common">Salmon louse</name>
    <name type="synonym">Caligus salmonis</name>
    <dbReference type="NCBI Taxonomy" id="72036"/>
    <lineage>
        <taxon>Eukaryota</taxon>
        <taxon>Metazoa</taxon>
        <taxon>Ecdysozoa</taxon>
        <taxon>Arthropoda</taxon>
        <taxon>Crustacea</taxon>
        <taxon>Multicrustacea</taxon>
        <taxon>Hexanauplia</taxon>
        <taxon>Copepoda</taxon>
        <taxon>Siphonostomatoida</taxon>
        <taxon>Caligidae</taxon>
        <taxon>Lepeophtheirus</taxon>
    </lineage>
</organism>
<dbReference type="EMBL" id="HACA01026005">
    <property type="protein sequence ID" value="CDW43366.1"/>
    <property type="molecule type" value="Transcribed_RNA"/>
</dbReference>
<dbReference type="AlphaFoldDB" id="A0A0K2V070"/>
<accession>A0A0K2V070</accession>
<evidence type="ECO:0000313" key="1">
    <source>
        <dbReference type="EMBL" id="CDW43366.1"/>
    </source>
</evidence>
<name>A0A0K2V070_LEPSM</name>
<proteinExistence type="predicted"/>
<sequence length="49" mass="5709">MAFGMDYFLTKSQLNRNSKKLKSKPAFVYMTKLFTTLMVEKVSKLWGSL</sequence>